<gene>
    <name evidence="2" type="ORF">LY89DRAFT_790538</name>
</gene>
<reference evidence="2 3" key="1">
    <citation type="submission" date="2015-10" db="EMBL/GenBank/DDBJ databases">
        <title>Full genome of DAOMC 229536 Phialocephala scopiformis, a fungal endophyte of spruce producing the potent anti-insectan compound rugulosin.</title>
        <authorList>
            <consortium name="DOE Joint Genome Institute"/>
            <person name="Walker A.K."/>
            <person name="Frasz S.L."/>
            <person name="Seifert K.A."/>
            <person name="Miller J.D."/>
            <person name="Mondo S.J."/>
            <person name="Labutti K."/>
            <person name="Lipzen A."/>
            <person name="Dockter R."/>
            <person name="Kennedy M."/>
            <person name="Grigoriev I.V."/>
            <person name="Spatafora J.W."/>
        </authorList>
    </citation>
    <scope>NUCLEOTIDE SEQUENCE [LARGE SCALE GENOMIC DNA]</scope>
    <source>
        <strain evidence="2 3">CBS 120377</strain>
    </source>
</reference>
<dbReference type="Proteomes" id="UP000070700">
    <property type="component" value="Unassembled WGS sequence"/>
</dbReference>
<keyword evidence="3" id="KW-1185">Reference proteome</keyword>
<dbReference type="AlphaFoldDB" id="A0A132B1W4"/>
<dbReference type="GeneID" id="28833106"/>
<evidence type="ECO:0000256" key="1">
    <source>
        <dbReference type="SAM" id="MobiDB-lite"/>
    </source>
</evidence>
<feature type="compositionally biased region" description="Polar residues" evidence="1">
    <location>
        <begin position="22"/>
        <end position="33"/>
    </location>
</feature>
<dbReference type="KEGG" id="psco:LY89DRAFT_790538"/>
<dbReference type="EMBL" id="KQ947447">
    <property type="protein sequence ID" value="KUJ06370.1"/>
    <property type="molecule type" value="Genomic_DNA"/>
</dbReference>
<evidence type="ECO:0000313" key="2">
    <source>
        <dbReference type="EMBL" id="KUJ06370.1"/>
    </source>
</evidence>
<evidence type="ECO:0000313" key="3">
    <source>
        <dbReference type="Proteomes" id="UP000070700"/>
    </source>
</evidence>
<sequence length="371" mass="42002">MSSSTHNSDENLPSAGDHETDSSGMASSSQTAQAEAPPSADEPQAAAPDPTLDFTFDTGNIRLLIKRNGQVVEGKASSDALYLASPVWKKFLFPPWQTDEELRHSVKQIDCTGNDSEALLILLNIAHLKFHKVPEHLGYETLLNIATLCDQYDCIHLLRPWLVHNLWLQGEEDASNLSFKKGQYGWLFIAWVFGREKIFEDLAVQMVTTIRINANQAWRTFTPLPPNIIESILSCRIKVIASLLQIPYQVLDRYEVIYRGNSLSRRRKNTICAEKKSTNCCDAIVYGSVVLGLQSVGLFPRKLPQDLSRSIVQLSHELRMVDIHHLERGSHYDCGTDDFMESVDDALTRIWNPVLDSHRVHMRGQNERLHR</sequence>
<feature type="region of interest" description="Disordered" evidence="1">
    <location>
        <begin position="1"/>
        <end position="52"/>
    </location>
</feature>
<evidence type="ECO:0008006" key="4">
    <source>
        <dbReference type="Google" id="ProtNLM"/>
    </source>
</evidence>
<proteinExistence type="predicted"/>
<dbReference type="InParanoid" id="A0A132B1W4"/>
<accession>A0A132B1W4</accession>
<organism evidence="2 3">
    <name type="scientific">Mollisia scopiformis</name>
    <name type="common">Conifer needle endophyte fungus</name>
    <name type="synonym">Phialocephala scopiformis</name>
    <dbReference type="NCBI Taxonomy" id="149040"/>
    <lineage>
        <taxon>Eukaryota</taxon>
        <taxon>Fungi</taxon>
        <taxon>Dikarya</taxon>
        <taxon>Ascomycota</taxon>
        <taxon>Pezizomycotina</taxon>
        <taxon>Leotiomycetes</taxon>
        <taxon>Helotiales</taxon>
        <taxon>Mollisiaceae</taxon>
        <taxon>Mollisia</taxon>
    </lineage>
</organism>
<dbReference type="OrthoDB" id="5275938at2759"/>
<dbReference type="RefSeq" id="XP_018060725.1">
    <property type="nucleotide sequence ID" value="XM_018223380.1"/>
</dbReference>
<protein>
    <recommendedName>
        <fullName evidence="4">BTB domain-containing protein</fullName>
    </recommendedName>
</protein>
<name>A0A132B1W4_MOLSC</name>